<feature type="transmembrane region" description="Helical" evidence="1">
    <location>
        <begin position="7"/>
        <end position="28"/>
    </location>
</feature>
<reference evidence="3" key="1">
    <citation type="journal article" date="2015" name="Nature">
        <title>Complex archaea that bridge the gap between prokaryotes and eukaryotes.</title>
        <authorList>
            <person name="Spang A."/>
            <person name="Saw J.H."/>
            <person name="Jorgensen S.L."/>
            <person name="Zaremba-Niedzwiedzka K."/>
            <person name="Martijn J."/>
            <person name="Lind A.E."/>
            <person name="van Eijk R."/>
            <person name="Schleper C."/>
            <person name="Guy L."/>
            <person name="Ettema T.J."/>
        </authorList>
    </citation>
    <scope>NUCLEOTIDE SEQUENCE</scope>
</reference>
<dbReference type="InterPro" id="IPR036283">
    <property type="entry name" value="NOB1_Zf-like_sf"/>
</dbReference>
<keyword evidence="1" id="KW-0472">Membrane</keyword>
<evidence type="ECO:0000259" key="2">
    <source>
        <dbReference type="Pfam" id="PF13240"/>
    </source>
</evidence>
<name>A0A0F9UKH0_9ZZZZ</name>
<keyword evidence="1" id="KW-0812">Transmembrane</keyword>
<feature type="transmembrane region" description="Helical" evidence="1">
    <location>
        <begin position="48"/>
        <end position="67"/>
    </location>
</feature>
<proteinExistence type="predicted"/>
<dbReference type="Pfam" id="PF13240">
    <property type="entry name" value="Zn_Ribbon_1"/>
    <property type="match status" value="1"/>
</dbReference>
<evidence type="ECO:0000256" key="1">
    <source>
        <dbReference type="SAM" id="Phobius"/>
    </source>
</evidence>
<organism evidence="3">
    <name type="scientific">marine sediment metagenome</name>
    <dbReference type="NCBI Taxonomy" id="412755"/>
    <lineage>
        <taxon>unclassified sequences</taxon>
        <taxon>metagenomes</taxon>
        <taxon>ecological metagenomes</taxon>
    </lineage>
</organism>
<dbReference type="SUPFAM" id="SSF144206">
    <property type="entry name" value="NOB1 zinc finger-like"/>
    <property type="match status" value="1"/>
</dbReference>
<gene>
    <name evidence="3" type="ORF">LCGC14_0595870</name>
</gene>
<comment type="caution">
    <text evidence="3">The sequence shown here is derived from an EMBL/GenBank/DDBJ whole genome shotgun (WGS) entry which is preliminary data.</text>
</comment>
<protein>
    <recommendedName>
        <fullName evidence="2">Zinc-ribbon domain-containing protein</fullName>
    </recommendedName>
</protein>
<evidence type="ECO:0000313" key="3">
    <source>
        <dbReference type="EMBL" id="KKN54093.1"/>
    </source>
</evidence>
<feature type="domain" description="Zinc-ribbon" evidence="2">
    <location>
        <begin position="84"/>
        <end position="107"/>
    </location>
</feature>
<sequence>MKRSSWGIFLLVIGLLFLGYHMIQYIELIERINLLLALFGSSIDTKGIIMEVSVGFLITVAGFMLLIPEKKSIVQEKKTPKIIYCSECGADILDKTRMFCSKCGAKIIN</sequence>
<dbReference type="EMBL" id="LAZR01000943">
    <property type="protein sequence ID" value="KKN54093.1"/>
    <property type="molecule type" value="Genomic_DNA"/>
</dbReference>
<accession>A0A0F9UKH0</accession>
<dbReference type="InterPro" id="IPR026870">
    <property type="entry name" value="Zinc_ribbon_dom"/>
</dbReference>
<dbReference type="AlphaFoldDB" id="A0A0F9UKH0"/>
<keyword evidence="1" id="KW-1133">Transmembrane helix</keyword>